<evidence type="ECO:0000313" key="3">
    <source>
        <dbReference type="Proteomes" id="UP000542342"/>
    </source>
</evidence>
<gene>
    <name evidence="2" type="ORF">H0921_03025</name>
</gene>
<comment type="caution">
    <text evidence="2">The sequence shown here is derived from an EMBL/GenBank/DDBJ whole genome shotgun (WGS) entry which is preliminary data.</text>
</comment>
<organism evidence="2 3">
    <name type="scientific">Thermogemmata fonticola</name>
    <dbReference type="NCBI Taxonomy" id="2755323"/>
    <lineage>
        <taxon>Bacteria</taxon>
        <taxon>Pseudomonadati</taxon>
        <taxon>Planctomycetota</taxon>
        <taxon>Planctomycetia</taxon>
        <taxon>Gemmatales</taxon>
        <taxon>Gemmataceae</taxon>
        <taxon>Thermogemmata</taxon>
    </lineage>
</organism>
<dbReference type="RefSeq" id="WP_194536522.1">
    <property type="nucleotide sequence ID" value="NZ_JACEFB010000001.1"/>
</dbReference>
<sequence length="131" mass="14640">MREEIYETAYILKFALTSGSQIGQRLLEEKIITFPLNVLIDLVVRTEDVELGNLLGKYIADEISKRIQARRAGSSMTSSSEDDSSKSTSDAKFDSEKSAEASSNSPSSSQRSRSRRGQSSNTTRRRKKKNE</sequence>
<protein>
    <submittedName>
        <fullName evidence="2">Uncharacterized protein</fullName>
    </submittedName>
</protein>
<evidence type="ECO:0000256" key="1">
    <source>
        <dbReference type="SAM" id="MobiDB-lite"/>
    </source>
</evidence>
<accession>A0A7V8VC46</accession>
<feature type="region of interest" description="Disordered" evidence="1">
    <location>
        <begin position="68"/>
        <end position="131"/>
    </location>
</feature>
<name>A0A7V8VC46_9BACT</name>
<proteinExistence type="predicted"/>
<dbReference type="EMBL" id="JACEFB010000001">
    <property type="protein sequence ID" value="MBA2225130.1"/>
    <property type="molecule type" value="Genomic_DNA"/>
</dbReference>
<dbReference type="Proteomes" id="UP000542342">
    <property type="component" value="Unassembled WGS sequence"/>
</dbReference>
<reference evidence="2 3" key="1">
    <citation type="submission" date="2020-07" db="EMBL/GenBank/DDBJ databases">
        <title>Thermogemmata thermophila gen. nov., sp. nov., a novel moderate thermophilic planctomycete from a Kamchatka hot spring.</title>
        <authorList>
            <person name="Elcheninov A.G."/>
            <person name="Podosokorskaya O.A."/>
            <person name="Kovaleva O.L."/>
            <person name="Novikov A."/>
            <person name="Bonch-Osmolovskaya E.A."/>
            <person name="Toshchakov S.V."/>
            <person name="Kublanov I.V."/>
        </authorList>
    </citation>
    <scope>NUCLEOTIDE SEQUENCE [LARGE SCALE GENOMIC DNA]</scope>
    <source>
        <strain evidence="2 3">2918</strain>
    </source>
</reference>
<dbReference type="AlphaFoldDB" id="A0A7V8VC46"/>
<evidence type="ECO:0000313" key="2">
    <source>
        <dbReference type="EMBL" id="MBA2225130.1"/>
    </source>
</evidence>
<keyword evidence="3" id="KW-1185">Reference proteome</keyword>
<feature type="compositionally biased region" description="Basic and acidic residues" evidence="1">
    <location>
        <begin position="83"/>
        <end position="99"/>
    </location>
</feature>
<feature type="compositionally biased region" description="Low complexity" evidence="1">
    <location>
        <begin position="100"/>
        <end position="122"/>
    </location>
</feature>